<protein>
    <recommendedName>
        <fullName evidence="2">histidine kinase</fullName>
        <ecNumber evidence="2">2.7.13.3</ecNumber>
    </recommendedName>
</protein>
<gene>
    <name evidence="12" type="ORF">HD593_006052</name>
</gene>
<reference evidence="12 13" key="1">
    <citation type="submission" date="2020-08" db="EMBL/GenBank/DDBJ databases">
        <title>Sequencing the genomes of 1000 actinobacteria strains.</title>
        <authorList>
            <person name="Klenk H.-P."/>
        </authorList>
    </citation>
    <scope>NUCLEOTIDE SEQUENCE [LARGE SCALE GENOMIC DNA]</scope>
    <source>
        <strain evidence="12 13">DSM 43768</strain>
    </source>
</reference>
<evidence type="ECO:0000256" key="7">
    <source>
        <dbReference type="ARBA" id="ARBA00022840"/>
    </source>
</evidence>
<feature type="transmembrane region" description="Helical" evidence="9">
    <location>
        <begin position="144"/>
        <end position="163"/>
    </location>
</feature>
<accession>A0A7X0NX93</accession>
<comment type="caution">
    <text evidence="12">The sequence shown here is derived from an EMBL/GenBank/DDBJ whole genome shotgun (WGS) entry which is preliminary data.</text>
</comment>
<keyword evidence="9" id="KW-0472">Membrane</keyword>
<dbReference type="PANTHER" id="PTHR24421:SF10">
    <property type="entry name" value="NITRATE_NITRITE SENSOR PROTEIN NARQ"/>
    <property type="match status" value="1"/>
</dbReference>
<dbReference type="GO" id="GO:0005524">
    <property type="term" value="F:ATP binding"/>
    <property type="evidence" value="ECO:0007669"/>
    <property type="project" value="UniProtKB-KW"/>
</dbReference>
<evidence type="ECO:0000259" key="11">
    <source>
        <dbReference type="Pfam" id="PF07730"/>
    </source>
</evidence>
<feature type="transmembrane region" description="Helical" evidence="9">
    <location>
        <begin position="69"/>
        <end position="91"/>
    </location>
</feature>
<dbReference type="GO" id="GO:0016020">
    <property type="term" value="C:membrane"/>
    <property type="evidence" value="ECO:0007669"/>
    <property type="project" value="InterPro"/>
</dbReference>
<feature type="domain" description="Signal transduction histidine kinase subgroup 3 dimerisation and phosphoacceptor" evidence="11">
    <location>
        <begin position="193"/>
        <end position="256"/>
    </location>
</feature>
<evidence type="ECO:0000259" key="10">
    <source>
        <dbReference type="Pfam" id="PF02518"/>
    </source>
</evidence>
<evidence type="ECO:0000256" key="6">
    <source>
        <dbReference type="ARBA" id="ARBA00022777"/>
    </source>
</evidence>
<keyword evidence="9" id="KW-1133">Transmembrane helix</keyword>
<keyword evidence="4" id="KW-0808">Transferase</keyword>
<evidence type="ECO:0000256" key="9">
    <source>
        <dbReference type="SAM" id="Phobius"/>
    </source>
</evidence>
<evidence type="ECO:0000313" key="12">
    <source>
        <dbReference type="EMBL" id="MBB6551257.1"/>
    </source>
</evidence>
<dbReference type="GO" id="GO:0000155">
    <property type="term" value="F:phosphorelay sensor kinase activity"/>
    <property type="evidence" value="ECO:0007669"/>
    <property type="project" value="InterPro"/>
</dbReference>
<keyword evidence="3" id="KW-0597">Phosphoprotein</keyword>
<dbReference type="Pfam" id="PF07730">
    <property type="entry name" value="HisKA_3"/>
    <property type="match status" value="1"/>
</dbReference>
<evidence type="ECO:0000256" key="2">
    <source>
        <dbReference type="ARBA" id="ARBA00012438"/>
    </source>
</evidence>
<keyword evidence="6 12" id="KW-0418">Kinase</keyword>
<sequence>MTTTAPQPGEARRATVFLAVAMAVFALLDVAIYLNVQRTGGPLGPAAGLVLSLVVDACLLALCRFPRAVAVIAIIATVVAAVGDTLVPGTFTPVNPATPVTAPLCTPVIVWFLAHTLPRREVLAYVAVLAVAATRPWVPSWETAYAGSTTVVLPAVLGLYVRARRELVGSLRQRAESAEREQHLLAERATAAERQRLAGEMHDIVTHHVTEMVLAAGALKVSTTDRAAQAAAEQIRSTGSRALAELRDLIGILRHGHEHSHEYGHEDKRGEPPHVMLAPADVCALVEAAVSAGNPTSLYVTGEPKAVTPAVARGAYRVLQEALTNAMKHAHGARVDVELTYDHGAVTVTVTNAPPPRSSDTFLAASGSGTGLDGLRRRVLLLGGSFEASPALCGGFRVSAALPASVPTDEAPSTSNGGRPDD</sequence>
<dbReference type="Proteomes" id="UP000565579">
    <property type="component" value="Unassembled WGS sequence"/>
</dbReference>
<keyword evidence="7" id="KW-0067">ATP-binding</keyword>
<dbReference type="Gene3D" id="3.30.565.10">
    <property type="entry name" value="Histidine kinase-like ATPase, C-terminal domain"/>
    <property type="match status" value="1"/>
</dbReference>
<keyword evidence="8" id="KW-0902">Two-component regulatory system</keyword>
<feature type="transmembrane region" description="Helical" evidence="9">
    <location>
        <begin position="122"/>
        <end position="138"/>
    </location>
</feature>
<evidence type="ECO:0000256" key="1">
    <source>
        <dbReference type="ARBA" id="ARBA00000085"/>
    </source>
</evidence>
<comment type="catalytic activity">
    <reaction evidence="1">
        <text>ATP + protein L-histidine = ADP + protein N-phospho-L-histidine.</text>
        <dbReference type="EC" id="2.7.13.3"/>
    </reaction>
</comment>
<dbReference type="GO" id="GO:0046983">
    <property type="term" value="F:protein dimerization activity"/>
    <property type="evidence" value="ECO:0007669"/>
    <property type="project" value="InterPro"/>
</dbReference>
<dbReference type="Pfam" id="PF02518">
    <property type="entry name" value="HATPase_c"/>
    <property type="match status" value="1"/>
</dbReference>
<keyword evidence="5" id="KW-0547">Nucleotide-binding</keyword>
<evidence type="ECO:0000256" key="4">
    <source>
        <dbReference type="ARBA" id="ARBA00022679"/>
    </source>
</evidence>
<feature type="transmembrane region" description="Helical" evidence="9">
    <location>
        <begin position="16"/>
        <end position="36"/>
    </location>
</feature>
<keyword evidence="9" id="KW-0812">Transmembrane</keyword>
<dbReference type="InterPro" id="IPR050482">
    <property type="entry name" value="Sensor_HK_TwoCompSys"/>
</dbReference>
<dbReference type="Gene3D" id="1.20.5.1930">
    <property type="match status" value="1"/>
</dbReference>
<evidence type="ECO:0000313" key="13">
    <source>
        <dbReference type="Proteomes" id="UP000565579"/>
    </source>
</evidence>
<evidence type="ECO:0000256" key="5">
    <source>
        <dbReference type="ARBA" id="ARBA00022741"/>
    </source>
</evidence>
<evidence type="ECO:0000256" key="8">
    <source>
        <dbReference type="ARBA" id="ARBA00023012"/>
    </source>
</evidence>
<dbReference type="EC" id="2.7.13.3" evidence="2"/>
<dbReference type="RefSeq" id="WP_221525055.1">
    <property type="nucleotide sequence ID" value="NZ_BAAAXY010000010.1"/>
</dbReference>
<feature type="transmembrane region" description="Helical" evidence="9">
    <location>
        <begin position="97"/>
        <end position="115"/>
    </location>
</feature>
<organism evidence="12 13">
    <name type="scientific">Nonomuraea rubra</name>
    <dbReference type="NCBI Taxonomy" id="46180"/>
    <lineage>
        <taxon>Bacteria</taxon>
        <taxon>Bacillati</taxon>
        <taxon>Actinomycetota</taxon>
        <taxon>Actinomycetes</taxon>
        <taxon>Streptosporangiales</taxon>
        <taxon>Streptosporangiaceae</taxon>
        <taxon>Nonomuraea</taxon>
    </lineage>
</organism>
<dbReference type="SUPFAM" id="SSF55874">
    <property type="entry name" value="ATPase domain of HSP90 chaperone/DNA topoisomerase II/histidine kinase"/>
    <property type="match status" value="1"/>
</dbReference>
<evidence type="ECO:0000256" key="3">
    <source>
        <dbReference type="ARBA" id="ARBA00022553"/>
    </source>
</evidence>
<dbReference type="InterPro" id="IPR011712">
    <property type="entry name" value="Sig_transdc_His_kin_sub3_dim/P"/>
</dbReference>
<feature type="transmembrane region" description="Helical" evidence="9">
    <location>
        <begin position="42"/>
        <end position="62"/>
    </location>
</feature>
<dbReference type="AlphaFoldDB" id="A0A7X0NX93"/>
<dbReference type="EMBL" id="JACHMI010000001">
    <property type="protein sequence ID" value="MBB6551257.1"/>
    <property type="molecule type" value="Genomic_DNA"/>
</dbReference>
<dbReference type="InterPro" id="IPR003594">
    <property type="entry name" value="HATPase_dom"/>
</dbReference>
<keyword evidence="13" id="KW-1185">Reference proteome</keyword>
<feature type="domain" description="Histidine kinase/HSP90-like ATPase" evidence="10">
    <location>
        <begin position="312"/>
        <end position="404"/>
    </location>
</feature>
<proteinExistence type="predicted"/>
<dbReference type="PANTHER" id="PTHR24421">
    <property type="entry name" value="NITRATE/NITRITE SENSOR PROTEIN NARX-RELATED"/>
    <property type="match status" value="1"/>
</dbReference>
<dbReference type="InterPro" id="IPR036890">
    <property type="entry name" value="HATPase_C_sf"/>
</dbReference>
<dbReference type="CDD" id="cd16917">
    <property type="entry name" value="HATPase_UhpB-NarQ-NarX-like"/>
    <property type="match status" value="1"/>
</dbReference>
<name>A0A7X0NX93_9ACTN</name>